<proteinExistence type="inferred from homology"/>
<reference evidence="4" key="1">
    <citation type="journal article" date="2020" name="mSystems">
        <title>Genome- and Community-Level Interaction Insights into Carbon Utilization and Element Cycling Functions of Hydrothermarchaeota in Hydrothermal Sediment.</title>
        <authorList>
            <person name="Zhou Z."/>
            <person name="Liu Y."/>
            <person name="Xu W."/>
            <person name="Pan J."/>
            <person name="Luo Z.H."/>
            <person name="Li M."/>
        </authorList>
    </citation>
    <scope>NUCLEOTIDE SEQUENCE [LARGE SCALE GENOMIC DNA]</scope>
    <source>
        <strain evidence="4">SpSt-500</strain>
    </source>
</reference>
<dbReference type="PANTHER" id="PTHR33777">
    <property type="entry name" value="UPF0045 PROTEIN ECM15"/>
    <property type="match status" value="1"/>
</dbReference>
<evidence type="ECO:0000259" key="3">
    <source>
        <dbReference type="Pfam" id="PF01910"/>
    </source>
</evidence>
<comment type="caution">
    <text evidence="4">The sequence shown here is derived from an EMBL/GenBank/DDBJ whole genome shotgun (WGS) entry which is preliminary data.</text>
</comment>
<dbReference type="Gene3D" id="3.30.70.930">
    <property type="match status" value="1"/>
</dbReference>
<dbReference type="EMBL" id="DSVI01000008">
    <property type="protein sequence ID" value="HGT47954.1"/>
    <property type="molecule type" value="Genomic_DNA"/>
</dbReference>
<feature type="compositionally biased region" description="Basic and acidic residues" evidence="2">
    <location>
        <begin position="82"/>
        <end position="92"/>
    </location>
</feature>
<dbReference type="Pfam" id="PF01910">
    <property type="entry name" value="Thiamine_BP"/>
    <property type="match status" value="1"/>
</dbReference>
<dbReference type="InterPro" id="IPR051614">
    <property type="entry name" value="UPF0045_domain"/>
</dbReference>
<sequence>MKVIVDVAIIPLGVGLSLSKYVAECEKIFKSAGLKPTLHANGTNIEGDWDEVFSALKKCHEHLHQIGVPRISTNIRIGTRTDREQTMEDKIKSVQQKLSNS</sequence>
<comment type="similarity">
    <text evidence="1">Belongs to the UPF0045 family.</text>
</comment>
<dbReference type="InterPro" id="IPR029756">
    <property type="entry name" value="MTH1187/YkoF-like"/>
</dbReference>
<organism evidence="4">
    <name type="scientific">Ignavibacterium album</name>
    <dbReference type="NCBI Taxonomy" id="591197"/>
    <lineage>
        <taxon>Bacteria</taxon>
        <taxon>Pseudomonadati</taxon>
        <taxon>Ignavibacteriota</taxon>
        <taxon>Ignavibacteria</taxon>
        <taxon>Ignavibacteriales</taxon>
        <taxon>Ignavibacteriaceae</taxon>
        <taxon>Ignavibacterium</taxon>
    </lineage>
</organism>
<name>A0A832DKZ6_9BACT</name>
<feature type="domain" description="Thiamine-binding protein" evidence="3">
    <location>
        <begin position="5"/>
        <end position="95"/>
    </location>
</feature>
<dbReference type="InterPro" id="IPR002767">
    <property type="entry name" value="Thiamine_BP"/>
</dbReference>
<dbReference type="SUPFAM" id="SSF89957">
    <property type="entry name" value="MTH1187/YkoF-like"/>
    <property type="match status" value="1"/>
</dbReference>
<dbReference type="PANTHER" id="PTHR33777:SF1">
    <property type="entry name" value="UPF0045 PROTEIN ECM15"/>
    <property type="match status" value="1"/>
</dbReference>
<dbReference type="GO" id="GO:0005829">
    <property type="term" value="C:cytosol"/>
    <property type="evidence" value="ECO:0007669"/>
    <property type="project" value="TreeGrafter"/>
</dbReference>
<feature type="region of interest" description="Disordered" evidence="2">
    <location>
        <begin position="82"/>
        <end position="101"/>
    </location>
</feature>
<evidence type="ECO:0000256" key="2">
    <source>
        <dbReference type="SAM" id="MobiDB-lite"/>
    </source>
</evidence>
<gene>
    <name evidence="4" type="ORF">ENS56_07960</name>
</gene>
<dbReference type="NCBIfam" id="TIGR00106">
    <property type="entry name" value="MTH1187 family thiamine-binding protein"/>
    <property type="match status" value="1"/>
</dbReference>
<dbReference type="AlphaFoldDB" id="A0A832DKZ6"/>
<evidence type="ECO:0000256" key="1">
    <source>
        <dbReference type="ARBA" id="ARBA00010272"/>
    </source>
</evidence>
<evidence type="ECO:0000313" key="4">
    <source>
        <dbReference type="EMBL" id="HGT47954.1"/>
    </source>
</evidence>
<accession>A0A832DKZ6</accession>
<protein>
    <submittedName>
        <fullName evidence="4">MTH1187 family thiamine-binding protein</fullName>
    </submittedName>
</protein>